<dbReference type="Gene3D" id="3.20.20.80">
    <property type="entry name" value="Glycosidases"/>
    <property type="match status" value="1"/>
</dbReference>
<evidence type="ECO:0000256" key="3">
    <source>
        <dbReference type="ARBA" id="ARBA00012662"/>
    </source>
</evidence>
<evidence type="ECO:0000256" key="1">
    <source>
        <dbReference type="ARBA" id="ARBA00004071"/>
    </source>
</evidence>
<proteinExistence type="inferred from homology"/>
<evidence type="ECO:0000256" key="5">
    <source>
        <dbReference type="ARBA" id="ARBA00022801"/>
    </source>
</evidence>
<accession>A0A2M7GYN6</accession>
<gene>
    <name evidence="8" type="ORF">COW28_03705</name>
</gene>
<comment type="similarity">
    <text evidence="2">Belongs to the glycosyl hydrolase 29 family.</text>
</comment>
<reference evidence="9" key="1">
    <citation type="submission" date="2017-09" db="EMBL/GenBank/DDBJ databases">
        <title>Depth-based differentiation of microbial function through sediment-hosted aquifers and enrichment of novel symbionts in the deep terrestrial subsurface.</title>
        <authorList>
            <person name="Probst A.J."/>
            <person name="Ladd B."/>
            <person name="Jarett J.K."/>
            <person name="Geller-Mcgrath D.E."/>
            <person name="Sieber C.M.K."/>
            <person name="Emerson J.B."/>
            <person name="Anantharaman K."/>
            <person name="Thomas B.C."/>
            <person name="Malmstrom R."/>
            <person name="Stieglmeier M."/>
            <person name="Klingl A."/>
            <person name="Woyke T."/>
            <person name="Ryan C.M."/>
            <person name="Banfield J.F."/>
        </authorList>
    </citation>
    <scope>NUCLEOTIDE SEQUENCE [LARGE SCALE GENOMIC DNA]</scope>
</reference>
<comment type="function">
    <text evidence="1">Alpha-L-fucosidase is responsible for hydrolyzing the alpha-1,6-linked fucose joined to the reducing-end N-acetylglucosamine of the carbohydrate moieties of glycoproteins.</text>
</comment>
<dbReference type="Proteomes" id="UP000230025">
    <property type="component" value="Unassembled WGS sequence"/>
</dbReference>
<feature type="domain" description="Glycoside hydrolase family 29 N-terminal" evidence="7">
    <location>
        <begin position="1"/>
        <end position="214"/>
    </location>
</feature>
<dbReference type="EMBL" id="PFFY01000174">
    <property type="protein sequence ID" value="PIW33602.1"/>
    <property type="molecule type" value="Genomic_DNA"/>
</dbReference>
<dbReference type="AlphaFoldDB" id="A0A2M7GYN6"/>
<name>A0A2M7GYN6_9BACT</name>
<dbReference type="PANTHER" id="PTHR10030:SF37">
    <property type="entry name" value="ALPHA-L-FUCOSIDASE-RELATED"/>
    <property type="match status" value="1"/>
</dbReference>
<dbReference type="Pfam" id="PF01120">
    <property type="entry name" value="Alpha_L_fucos"/>
    <property type="match status" value="1"/>
</dbReference>
<dbReference type="GO" id="GO:0006004">
    <property type="term" value="P:fucose metabolic process"/>
    <property type="evidence" value="ECO:0007669"/>
    <property type="project" value="InterPro"/>
</dbReference>
<dbReference type="PRINTS" id="PR00741">
    <property type="entry name" value="GLHYDRLASE29"/>
</dbReference>
<evidence type="ECO:0000256" key="6">
    <source>
        <dbReference type="ARBA" id="ARBA00023295"/>
    </source>
</evidence>
<keyword evidence="4" id="KW-0732">Signal</keyword>
<feature type="non-terminal residue" evidence="8">
    <location>
        <position position="1"/>
    </location>
</feature>
<dbReference type="InterPro" id="IPR017853">
    <property type="entry name" value="GH"/>
</dbReference>
<organism evidence="8 9">
    <name type="scientific">bacterium (Candidatus Ratteibacteria) CG15_BIG_FIL_POST_REV_8_21_14_020_41_12</name>
    <dbReference type="NCBI Taxonomy" id="2014291"/>
    <lineage>
        <taxon>Bacteria</taxon>
        <taxon>Candidatus Ratteibacteria</taxon>
    </lineage>
</organism>
<dbReference type="InterPro" id="IPR057739">
    <property type="entry name" value="Glyco_hydro_29_N"/>
</dbReference>
<dbReference type="InterPro" id="IPR016286">
    <property type="entry name" value="FUC_metazoa-typ"/>
</dbReference>
<keyword evidence="5" id="KW-0378">Hydrolase</keyword>
<evidence type="ECO:0000259" key="7">
    <source>
        <dbReference type="Pfam" id="PF01120"/>
    </source>
</evidence>
<dbReference type="GO" id="GO:0004560">
    <property type="term" value="F:alpha-L-fucosidase activity"/>
    <property type="evidence" value="ECO:0007669"/>
    <property type="project" value="InterPro"/>
</dbReference>
<evidence type="ECO:0000256" key="4">
    <source>
        <dbReference type="ARBA" id="ARBA00022729"/>
    </source>
</evidence>
<dbReference type="GO" id="GO:0016139">
    <property type="term" value="P:glycoside catabolic process"/>
    <property type="evidence" value="ECO:0007669"/>
    <property type="project" value="TreeGrafter"/>
</dbReference>
<evidence type="ECO:0000313" key="9">
    <source>
        <dbReference type="Proteomes" id="UP000230025"/>
    </source>
</evidence>
<dbReference type="SMART" id="SM00812">
    <property type="entry name" value="Alpha_L_fucos"/>
    <property type="match status" value="1"/>
</dbReference>
<dbReference type="EC" id="3.2.1.51" evidence="3"/>
<protein>
    <recommendedName>
        <fullName evidence="3">alpha-L-fucosidase</fullName>
        <ecNumber evidence="3">3.2.1.51</ecNumber>
    </recommendedName>
</protein>
<sequence>FTSVNSVAKKDFVAEYVQACRKYKLKVGFYYSLMDWSHPDYQKSMEKGTPVSDKFIKYFHTQVKELCTNYGRIDLLWFDGEWDHSVKQWQSDKLVKMIHRLQPDALINDRLGTASRGNLGDFGTPEQYIPTAFPESSAPSRSWESCMTMNDNWGYSAGDKNWKSTRQLIMNLIRCVSGEGNYLLNVGPKPDGTIPEPSIKRLKEIGKWMKENKESIHHAGRAHFEGGMVGLTTAKNNKVYLHVFRWPGEEICLAGVKNKIRSGYLLASNKKVSVTQKGERLFIQGLPQKA</sequence>
<dbReference type="InterPro" id="IPR000933">
    <property type="entry name" value="Glyco_hydro_29"/>
</dbReference>
<dbReference type="GO" id="GO:0005764">
    <property type="term" value="C:lysosome"/>
    <property type="evidence" value="ECO:0007669"/>
    <property type="project" value="TreeGrafter"/>
</dbReference>
<dbReference type="PANTHER" id="PTHR10030">
    <property type="entry name" value="ALPHA-L-FUCOSIDASE"/>
    <property type="match status" value="1"/>
</dbReference>
<dbReference type="SUPFAM" id="SSF51445">
    <property type="entry name" value="(Trans)glycosidases"/>
    <property type="match status" value="1"/>
</dbReference>
<keyword evidence="6" id="KW-0326">Glycosidase</keyword>
<comment type="caution">
    <text evidence="8">The sequence shown here is derived from an EMBL/GenBank/DDBJ whole genome shotgun (WGS) entry which is preliminary data.</text>
</comment>
<evidence type="ECO:0000256" key="2">
    <source>
        <dbReference type="ARBA" id="ARBA00007951"/>
    </source>
</evidence>
<dbReference type="Gene3D" id="2.60.40.1180">
    <property type="entry name" value="Golgi alpha-mannosidase II"/>
    <property type="match status" value="1"/>
</dbReference>
<feature type="non-terminal residue" evidence="8">
    <location>
        <position position="290"/>
    </location>
</feature>
<evidence type="ECO:0000313" key="8">
    <source>
        <dbReference type="EMBL" id="PIW33602.1"/>
    </source>
</evidence>
<dbReference type="InterPro" id="IPR013780">
    <property type="entry name" value="Glyco_hydro_b"/>
</dbReference>